<accession>A0AAD3DRR3</accession>
<proteinExistence type="predicted"/>
<dbReference type="SUPFAM" id="SSF52402">
    <property type="entry name" value="Adenine nucleotide alpha hydrolases-like"/>
    <property type="match status" value="1"/>
</dbReference>
<feature type="compositionally biased region" description="Low complexity" evidence="1">
    <location>
        <begin position="595"/>
        <end position="621"/>
    </location>
</feature>
<evidence type="ECO:0000256" key="1">
    <source>
        <dbReference type="SAM" id="MobiDB-lite"/>
    </source>
</evidence>
<feature type="region of interest" description="Disordered" evidence="1">
    <location>
        <begin position="382"/>
        <end position="489"/>
    </location>
</feature>
<evidence type="ECO:0000313" key="3">
    <source>
        <dbReference type="EMBL" id="GFR44716.1"/>
    </source>
</evidence>
<dbReference type="Proteomes" id="UP001054857">
    <property type="component" value="Unassembled WGS sequence"/>
</dbReference>
<dbReference type="Gene3D" id="3.40.50.620">
    <property type="entry name" value="HUPs"/>
    <property type="match status" value="1"/>
</dbReference>
<gene>
    <name evidence="3" type="ORF">Agub_g5691</name>
</gene>
<keyword evidence="4" id="KW-1185">Reference proteome</keyword>
<feature type="region of interest" description="Disordered" evidence="1">
    <location>
        <begin position="1"/>
        <end position="23"/>
    </location>
</feature>
<organism evidence="3 4">
    <name type="scientific">Astrephomene gubernaculifera</name>
    <dbReference type="NCBI Taxonomy" id="47775"/>
    <lineage>
        <taxon>Eukaryota</taxon>
        <taxon>Viridiplantae</taxon>
        <taxon>Chlorophyta</taxon>
        <taxon>core chlorophytes</taxon>
        <taxon>Chlorophyceae</taxon>
        <taxon>CS clade</taxon>
        <taxon>Chlamydomonadales</taxon>
        <taxon>Astrephomenaceae</taxon>
        <taxon>Astrephomene</taxon>
    </lineage>
</organism>
<feature type="region of interest" description="Disordered" evidence="1">
    <location>
        <begin position="595"/>
        <end position="641"/>
    </location>
</feature>
<feature type="non-terminal residue" evidence="3">
    <location>
        <position position="1032"/>
    </location>
</feature>
<protein>
    <recommendedName>
        <fullName evidence="2">UspA domain-containing protein</fullName>
    </recommendedName>
</protein>
<dbReference type="InterPro" id="IPR014729">
    <property type="entry name" value="Rossmann-like_a/b/a_fold"/>
</dbReference>
<evidence type="ECO:0000313" key="4">
    <source>
        <dbReference type="Proteomes" id="UP001054857"/>
    </source>
</evidence>
<name>A0AAD3DRR3_9CHLO</name>
<evidence type="ECO:0000259" key="2">
    <source>
        <dbReference type="Pfam" id="PF00582"/>
    </source>
</evidence>
<sequence length="1032" mass="107933">GKRRVVRVGEPPRAAGVGSADTATTSTGEYRIGTMAQRVSSKVGLPLKAAAKQQLRTLRKAETVNVLRQQQLVQAIEENASVLQTASGLLNMYCNRANGRWVEQQQWTLPPVHEAAMPAVRRQAERYKELVLKDLREGRVAVQIHVDDDTFSSSRLGLVSLWSTDPWHLLSMTHPARTESTAHLVGLGMGVRQLLALGTAVESLVGAEAVAKMPVVLACHEGQVEEVVRDLAARKMCRFSSENVIIIVQQRTPGHAYNRAKHAFVPAPEAPPRPAGSGYALLALGWAGADAFRLTGPELSQRTPLERSTLDMFTERGVQWLSSWRLRDLVHYSPEQCLNLEQLALSYALADSMDANMSMQVELVDSLQGINRIGSGIVLAQKGRPAPLPSPTLGTSNSPLLRRTNDPASPASPPSAATAGLRQPHSPRSPHTLGPLRHPYSAPPATFGSGSPGSGLSPRTPLGGLSTAGASPTRRPVTSAGARAGGIGSEGGPLAACDVKWADVQTPALASAMQHLVESVAVQSGSQPRLAVSIKRYTYHVPSLKSILTGPSIFRPCISVGEGGYVYVTFDASDITAQPSTRCVALSYTPRPCTTADNSASSSSSTAAAAPTNASLPSPASITGVPTIASPPPTLEAAGGRPGSAIRLCNGHTLATGALGSSAAASAAMASASIAAAALQRGRLLTNDSDLETLLWVASDQDNNAAFRAAVSATNTARSRVTAHAPAGLAAAVGAGGPGGRSVEQHVIVLAVADDAACQLAVRVAMAIMKPGADCLHVLAIAKDPSVMALSAARALAERFENLASATLGDVKSVVQVKRHSVVEDIVGYAEAVGAALLVTGSMNLAAAAAGGTSVVGSVALSVARECNRPILVVKPTARLAESAYEVGKKPCLRAAVCAEPSCRPLVRFLVTRVLDGGRGDKLVLVRGKAFDKEMNELTSSRRVLDHLAEEATSHRRFDSSQVVRRMVAGAFEAEHPRVVDADHCHIVALQVPDGRGPLPPSVLNLLRTSRSAVLLYRNCSNSSAAKPGGET</sequence>
<dbReference type="CDD" id="cd00293">
    <property type="entry name" value="USP-like"/>
    <property type="match status" value="1"/>
</dbReference>
<dbReference type="EMBL" id="BMAR01000008">
    <property type="protein sequence ID" value="GFR44716.1"/>
    <property type="molecule type" value="Genomic_DNA"/>
</dbReference>
<comment type="caution">
    <text evidence="3">The sequence shown here is derived from an EMBL/GenBank/DDBJ whole genome shotgun (WGS) entry which is preliminary data.</text>
</comment>
<feature type="domain" description="UspA" evidence="2">
    <location>
        <begin position="748"/>
        <end position="875"/>
    </location>
</feature>
<dbReference type="AlphaFoldDB" id="A0AAD3DRR3"/>
<dbReference type="Pfam" id="PF00582">
    <property type="entry name" value="Usp"/>
    <property type="match status" value="1"/>
</dbReference>
<dbReference type="InterPro" id="IPR006016">
    <property type="entry name" value="UspA"/>
</dbReference>
<feature type="compositionally biased region" description="Low complexity" evidence="1">
    <location>
        <begin position="454"/>
        <end position="465"/>
    </location>
</feature>
<reference evidence="3 4" key="1">
    <citation type="journal article" date="2021" name="Sci. Rep.">
        <title>Genome sequencing of the multicellular alga Astrephomene provides insights into convergent evolution of germ-soma differentiation.</title>
        <authorList>
            <person name="Yamashita S."/>
            <person name="Yamamoto K."/>
            <person name="Matsuzaki R."/>
            <person name="Suzuki S."/>
            <person name="Yamaguchi H."/>
            <person name="Hirooka S."/>
            <person name="Minakuchi Y."/>
            <person name="Miyagishima S."/>
            <person name="Kawachi M."/>
            <person name="Toyoda A."/>
            <person name="Nozaki H."/>
        </authorList>
    </citation>
    <scope>NUCLEOTIDE SEQUENCE [LARGE SCALE GENOMIC DNA]</scope>
    <source>
        <strain evidence="3 4">NIES-4017</strain>
    </source>
</reference>